<proteinExistence type="predicted"/>
<evidence type="ECO:0000313" key="2">
    <source>
        <dbReference type="Proteomes" id="UP000558997"/>
    </source>
</evidence>
<dbReference type="InterPro" id="IPR009593">
    <property type="entry name" value="DUF1203"/>
</dbReference>
<evidence type="ECO:0008006" key="3">
    <source>
        <dbReference type="Google" id="ProtNLM"/>
    </source>
</evidence>
<keyword evidence="2" id="KW-1185">Reference proteome</keyword>
<dbReference type="Pfam" id="PF06718">
    <property type="entry name" value="DUF1203"/>
    <property type="match status" value="1"/>
</dbReference>
<organism evidence="1 2">
    <name type="scientific">Kribbella solani</name>
    <dbReference type="NCBI Taxonomy" id="236067"/>
    <lineage>
        <taxon>Bacteria</taxon>
        <taxon>Bacillati</taxon>
        <taxon>Actinomycetota</taxon>
        <taxon>Actinomycetes</taxon>
        <taxon>Propionibacteriales</taxon>
        <taxon>Kribbellaceae</taxon>
        <taxon>Kribbella</taxon>
    </lineage>
</organism>
<gene>
    <name evidence="1" type="ORF">HDA44_006609</name>
</gene>
<evidence type="ECO:0000313" key="1">
    <source>
        <dbReference type="EMBL" id="MBB5983268.1"/>
    </source>
</evidence>
<dbReference type="PIRSF" id="PIRSF034110">
    <property type="entry name" value="DUF1203"/>
    <property type="match status" value="1"/>
</dbReference>
<comment type="caution">
    <text evidence="1">The sequence shown here is derived from an EMBL/GenBank/DDBJ whole genome shotgun (WGS) entry which is preliminary data.</text>
</comment>
<dbReference type="Proteomes" id="UP000558997">
    <property type="component" value="Unassembled WGS sequence"/>
</dbReference>
<sequence>MNAELRYEGVPGSALDRIRRNRHDDSGNSVVPRRSEGGEPLRCCLTIAAAGAEIALVAYRPMAVGGPYAEVGPVFVHTLDCPEPDTGSFPIDFRDRRAVLRQYDANGQMLDGVLAEAGTAETELKRLFEDAAVDSVQVRNVVAGCWNFTVRRQG</sequence>
<dbReference type="RefSeq" id="WP_184841142.1">
    <property type="nucleotide sequence ID" value="NZ_BAAAVN010000002.1"/>
</dbReference>
<protein>
    <recommendedName>
        <fullName evidence="3">DUF1203 domain-containing protein</fullName>
    </recommendedName>
</protein>
<dbReference type="AlphaFoldDB" id="A0A841E7L4"/>
<name>A0A841E7L4_9ACTN</name>
<reference evidence="1 2" key="1">
    <citation type="submission" date="2020-08" db="EMBL/GenBank/DDBJ databases">
        <title>Sequencing the genomes of 1000 actinobacteria strains.</title>
        <authorList>
            <person name="Klenk H.-P."/>
        </authorList>
    </citation>
    <scope>NUCLEOTIDE SEQUENCE [LARGE SCALE GENOMIC DNA]</scope>
    <source>
        <strain evidence="1 2">DSM 17294</strain>
    </source>
</reference>
<accession>A0A841E7L4</accession>
<dbReference type="EMBL" id="JACHNF010000001">
    <property type="protein sequence ID" value="MBB5983268.1"/>
    <property type="molecule type" value="Genomic_DNA"/>
</dbReference>